<dbReference type="InterPro" id="IPR004358">
    <property type="entry name" value="Sig_transdc_His_kin-like_C"/>
</dbReference>
<gene>
    <name evidence="15" type="ORF">IAC06_03910</name>
</gene>
<dbReference type="Gene3D" id="2.60.40.10">
    <property type="entry name" value="Immunoglobulins"/>
    <property type="match status" value="1"/>
</dbReference>
<dbReference type="InterPro" id="IPR001789">
    <property type="entry name" value="Sig_transdc_resp-reg_receiver"/>
</dbReference>
<dbReference type="GO" id="GO:0000155">
    <property type="term" value="F:phosphorelay sensor kinase activity"/>
    <property type="evidence" value="ECO:0007669"/>
    <property type="project" value="InterPro"/>
</dbReference>
<evidence type="ECO:0000256" key="10">
    <source>
        <dbReference type="ARBA" id="ARBA00023163"/>
    </source>
</evidence>
<dbReference type="GO" id="GO:0003700">
    <property type="term" value="F:DNA-binding transcription factor activity"/>
    <property type="evidence" value="ECO:0007669"/>
    <property type="project" value="InterPro"/>
</dbReference>
<dbReference type="InterPro" id="IPR011110">
    <property type="entry name" value="Reg_prop"/>
</dbReference>
<evidence type="ECO:0000256" key="4">
    <source>
        <dbReference type="ARBA" id="ARBA00022679"/>
    </source>
</evidence>
<dbReference type="InterPro" id="IPR011123">
    <property type="entry name" value="Y_Y_Y"/>
</dbReference>
<dbReference type="GO" id="GO:0043565">
    <property type="term" value="F:sequence-specific DNA binding"/>
    <property type="evidence" value="ECO:0007669"/>
    <property type="project" value="InterPro"/>
</dbReference>
<name>A0A9D9EU66_9BACT</name>
<dbReference type="Gene3D" id="1.10.287.130">
    <property type="match status" value="1"/>
</dbReference>
<dbReference type="PROSITE" id="PS01124">
    <property type="entry name" value="HTH_ARAC_FAMILY_2"/>
    <property type="match status" value="1"/>
</dbReference>
<dbReference type="InterPro" id="IPR003661">
    <property type="entry name" value="HisK_dim/P_dom"/>
</dbReference>
<keyword evidence="5" id="KW-0547">Nucleotide-binding</keyword>
<dbReference type="PANTHER" id="PTHR43547">
    <property type="entry name" value="TWO-COMPONENT HISTIDINE KINASE"/>
    <property type="match status" value="1"/>
</dbReference>
<dbReference type="SMART" id="SM00342">
    <property type="entry name" value="HTH_ARAC"/>
    <property type="match status" value="1"/>
</dbReference>
<dbReference type="FunFam" id="1.10.287.130:FF:000034">
    <property type="entry name" value="Two-component system sensor histidine kinase/response regulator"/>
    <property type="match status" value="1"/>
</dbReference>
<dbReference type="GO" id="GO:0005524">
    <property type="term" value="F:ATP binding"/>
    <property type="evidence" value="ECO:0007669"/>
    <property type="project" value="UniProtKB-KW"/>
</dbReference>
<dbReference type="InterPro" id="IPR005467">
    <property type="entry name" value="His_kinase_dom"/>
</dbReference>
<reference evidence="15" key="1">
    <citation type="submission" date="2020-10" db="EMBL/GenBank/DDBJ databases">
        <authorList>
            <person name="Gilroy R."/>
        </authorList>
    </citation>
    <scope>NUCLEOTIDE SEQUENCE</scope>
    <source>
        <strain evidence="15">B1-20833</strain>
    </source>
</reference>
<reference evidence="15" key="2">
    <citation type="journal article" date="2021" name="PeerJ">
        <title>Extensive microbial diversity within the chicken gut microbiome revealed by metagenomics and culture.</title>
        <authorList>
            <person name="Gilroy R."/>
            <person name="Ravi A."/>
            <person name="Getino M."/>
            <person name="Pursley I."/>
            <person name="Horton D.L."/>
            <person name="Alikhan N.F."/>
            <person name="Baker D."/>
            <person name="Gharbi K."/>
            <person name="Hall N."/>
            <person name="Watson M."/>
            <person name="Adriaenssens E.M."/>
            <person name="Foster-Nyarko E."/>
            <person name="Jarju S."/>
            <person name="Secka A."/>
            <person name="Antonio M."/>
            <person name="Oren A."/>
            <person name="Chaudhuri R.R."/>
            <person name="La Ragione R."/>
            <person name="Hildebrand F."/>
            <person name="Pallen M.J."/>
        </authorList>
    </citation>
    <scope>NUCLEOTIDE SEQUENCE</scope>
    <source>
        <strain evidence="15">B1-20833</strain>
    </source>
</reference>
<dbReference type="PANTHER" id="PTHR43547:SF2">
    <property type="entry name" value="HYBRID SIGNAL TRANSDUCTION HISTIDINE KINASE C"/>
    <property type="match status" value="1"/>
</dbReference>
<dbReference type="Pfam" id="PF02518">
    <property type="entry name" value="HATPase_c"/>
    <property type="match status" value="1"/>
</dbReference>
<dbReference type="InterPro" id="IPR036097">
    <property type="entry name" value="HisK_dim/P_sf"/>
</dbReference>
<dbReference type="InterPro" id="IPR015943">
    <property type="entry name" value="WD40/YVTN_repeat-like_dom_sf"/>
</dbReference>
<keyword evidence="4" id="KW-0808">Transferase</keyword>
<dbReference type="EC" id="2.7.13.3" evidence="2"/>
<keyword evidence="8" id="KW-0902">Two-component regulatory system</keyword>
<dbReference type="SMART" id="SM00387">
    <property type="entry name" value="HATPase_c"/>
    <property type="match status" value="1"/>
</dbReference>
<feature type="domain" description="HTH araC/xylS-type" evidence="12">
    <location>
        <begin position="1250"/>
        <end position="1349"/>
    </location>
</feature>
<evidence type="ECO:0000256" key="7">
    <source>
        <dbReference type="ARBA" id="ARBA00022840"/>
    </source>
</evidence>
<dbReference type="InterPro" id="IPR036890">
    <property type="entry name" value="HATPase_C_sf"/>
</dbReference>
<feature type="domain" description="Response regulatory" evidence="14">
    <location>
        <begin position="1103"/>
        <end position="1218"/>
    </location>
</feature>
<comment type="catalytic activity">
    <reaction evidence="1">
        <text>ATP + protein L-histidine = ADP + protein N-phospho-L-histidine.</text>
        <dbReference type="EC" id="2.7.13.3"/>
    </reaction>
</comment>
<dbReference type="Gene3D" id="3.30.565.10">
    <property type="entry name" value="Histidine kinase-like ATPase, C-terminal domain"/>
    <property type="match status" value="1"/>
</dbReference>
<accession>A0A9D9EU66</accession>
<evidence type="ECO:0000256" key="3">
    <source>
        <dbReference type="ARBA" id="ARBA00022553"/>
    </source>
</evidence>
<dbReference type="InterPro" id="IPR011006">
    <property type="entry name" value="CheY-like_superfamily"/>
</dbReference>
<dbReference type="SMART" id="SM00388">
    <property type="entry name" value="HisKA"/>
    <property type="match status" value="1"/>
</dbReference>
<dbReference type="SMART" id="SM00448">
    <property type="entry name" value="REC"/>
    <property type="match status" value="1"/>
</dbReference>
<evidence type="ECO:0000256" key="1">
    <source>
        <dbReference type="ARBA" id="ARBA00000085"/>
    </source>
</evidence>
<keyword evidence="6" id="KW-0418">Kinase</keyword>
<keyword evidence="3 11" id="KW-0597">Phosphoprotein</keyword>
<dbReference type="InterPro" id="IPR003594">
    <property type="entry name" value="HATPase_dom"/>
</dbReference>
<evidence type="ECO:0000256" key="8">
    <source>
        <dbReference type="ARBA" id="ARBA00023012"/>
    </source>
</evidence>
<dbReference type="CDD" id="cd16922">
    <property type="entry name" value="HATPase_EvgS-ArcB-TorS-like"/>
    <property type="match status" value="1"/>
</dbReference>
<evidence type="ECO:0000259" key="12">
    <source>
        <dbReference type="PROSITE" id="PS01124"/>
    </source>
</evidence>
<dbReference type="CDD" id="cd00082">
    <property type="entry name" value="HisKA"/>
    <property type="match status" value="1"/>
</dbReference>
<keyword evidence="7" id="KW-0067">ATP-binding</keyword>
<dbReference type="SUPFAM" id="SSF52172">
    <property type="entry name" value="CheY-like"/>
    <property type="match status" value="1"/>
</dbReference>
<sequence>MTRNFIIHLAVLYCIFTAGLTVARAAGDGIRVSRFDIEDGLSQNTVLSIIQDRKGDMWFATNDGLTRYDGYDFTVFRHSARDTSSIADNNVRLLFIDSSDRLWVGTAYGLCRYDSSLENFDSFGTGTGLDIYALEEISGDRLLVGTSDRMFVFDISSGCFSDTLPAAAASLRARSMVKYGGSIFIGCADGELYEYSISDSRFNRINVPECGKPVQYILIQEPGILWAGTEGDGLYRIILKDGTVTNFRYDEAPGHLGSNYVRALANDSEGRLWVGTFNCLNIFDPVSETFASYTNDPFDDESLSQNSVRSLYYDRQGGMWLGTFYGGVNYWHPLKERFTGIRRKPDGSTLNDNIISCIVEDPDGMMWVGTNNGGVNGYNPETGKFIWYSLVGNRIYEDVESDDIKAIFIDGDRVYVGAHAGRMKYIDKRDGAVRLCGRNSGTASPVDIYSIIRKDGTGLWVGTLNGLYVYDTVKDSFTEITEDADGTRTGKLQIRILMTDSGGRLWAGCETGLKLFDCTGSAAGGKDSGLHLISAPADGLAEITSSVFSIKESSSGTIWIGTGEGLYCYIPGKGEILLYTTEDGLPSDIIHGIEEDSFGRLWISTDNGLSCLNPYSDSFRNYSTADGLTSNQFTTYAHCRRASGEMWFGSINGITLFTPERLTDNPYTPEPVISQLQIFNTAVRPGDDTGILDRSIRETRKIKLKHSYNSFSLQFTVADYIGGRHNTFAYMLEGIDKEWQYTTGNRSASYSMVPQGRYRFMVKAANNDGKWCPRPAVLNIKVLPVWYETIWAQILFFAAAASLIIGGIRFYLERKSMEARLEIDRKDREHQEEIHQMKMRFFINISHELRTPLTLIITPLQEMIPKASDVWMRKQLKYVYRNAQRLLHLVNQLMDYRRAELGVFKLKVRKEDAYRIVKENWSYYEKLAESKKIRYTLDSSLEGQTVFVDGQYLELILNNLISNAFKYTDSGRIDVRAKIDGTDFILEVNDTGIGIPVDKQARIFERFYQVEKQHIGSGIGLSLVQRLVELHHGQIEITSEEGKGSSFKVTIPQTLETYSSDELDLAGDGANDVHTTNPKEMYILDTDSPEEGYENTEGDKGWTVLVADDNKEIREYIKAGLESTFNIIIARNGKEALEIIGKETVDIVITDVIMPVMDGIQLCRQIKHDISTSHIPVIMLSAKTDVEEQLEAFHTGADDYIGKPFSMAVLLSKIQNMQKTRLRMLERYSRSVEVEPEKITFNRADEELLKQAIDIVEKNLDNSEFSIQEFADGMGMSRSNLHMKLKAITGESALEFIRKIRFREACRMLREGQYSISEISYKVGFSTPSYFATSFKKHFGCLPSEYVKGNK</sequence>
<dbReference type="Pfam" id="PF07494">
    <property type="entry name" value="Reg_prop"/>
    <property type="match status" value="5"/>
</dbReference>
<dbReference type="Pfam" id="PF12833">
    <property type="entry name" value="HTH_18"/>
    <property type="match status" value="1"/>
</dbReference>
<dbReference type="SUPFAM" id="SSF63829">
    <property type="entry name" value="Calcium-dependent phosphotriesterase"/>
    <property type="match status" value="1"/>
</dbReference>
<evidence type="ECO:0000259" key="13">
    <source>
        <dbReference type="PROSITE" id="PS50109"/>
    </source>
</evidence>
<dbReference type="Gene3D" id="3.40.50.2300">
    <property type="match status" value="1"/>
</dbReference>
<evidence type="ECO:0000256" key="5">
    <source>
        <dbReference type="ARBA" id="ARBA00022741"/>
    </source>
</evidence>
<dbReference type="PRINTS" id="PR00344">
    <property type="entry name" value="BCTRLSENSOR"/>
</dbReference>
<dbReference type="Proteomes" id="UP000823661">
    <property type="component" value="Unassembled WGS sequence"/>
</dbReference>
<dbReference type="SUPFAM" id="SSF46689">
    <property type="entry name" value="Homeodomain-like"/>
    <property type="match status" value="1"/>
</dbReference>
<evidence type="ECO:0000313" key="15">
    <source>
        <dbReference type="EMBL" id="MBO8452015.1"/>
    </source>
</evidence>
<feature type="domain" description="Histidine kinase" evidence="13">
    <location>
        <begin position="844"/>
        <end position="1055"/>
    </location>
</feature>
<dbReference type="Pfam" id="PF07495">
    <property type="entry name" value="Y_Y_Y"/>
    <property type="match status" value="1"/>
</dbReference>
<dbReference type="FunFam" id="3.30.565.10:FF:000037">
    <property type="entry name" value="Hybrid sensor histidine kinase/response regulator"/>
    <property type="match status" value="1"/>
</dbReference>
<evidence type="ECO:0000256" key="9">
    <source>
        <dbReference type="ARBA" id="ARBA00023015"/>
    </source>
</evidence>
<dbReference type="FunFam" id="2.60.40.10:FF:000791">
    <property type="entry name" value="Two-component system sensor histidine kinase/response regulator"/>
    <property type="match status" value="1"/>
</dbReference>
<dbReference type="PROSITE" id="PS50110">
    <property type="entry name" value="RESPONSE_REGULATORY"/>
    <property type="match status" value="1"/>
</dbReference>
<evidence type="ECO:0000313" key="16">
    <source>
        <dbReference type="Proteomes" id="UP000823661"/>
    </source>
</evidence>
<dbReference type="EMBL" id="JADIMI010000036">
    <property type="protein sequence ID" value="MBO8452015.1"/>
    <property type="molecule type" value="Genomic_DNA"/>
</dbReference>
<protein>
    <recommendedName>
        <fullName evidence="2">histidine kinase</fullName>
        <ecNumber evidence="2">2.7.13.3</ecNumber>
    </recommendedName>
</protein>
<keyword evidence="9" id="KW-0805">Transcription regulation</keyword>
<feature type="modified residue" description="4-aspartylphosphate" evidence="11">
    <location>
        <position position="1151"/>
    </location>
</feature>
<dbReference type="Pfam" id="PF00512">
    <property type="entry name" value="HisKA"/>
    <property type="match status" value="1"/>
</dbReference>
<evidence type="ECO:0000256" key="2">
    <source>
        <dbReference type="ARBA" id="ARBA00012438"/>
    </source>
</evidence>
<dbReference type="Pfam" id="PF00072">
    <property type="entry name" value="Response_reg"/>
    <property type="match status" value="1"/>
</dbReference>
<dbReference type="PROSITE" id="PS50109">
    <property type="entry name" value="HIS_KIN"/>
    <property type="match status" value="1"/>
</dbReference>
<comment type="caution">
    <text evidence="15">The sequence shown here is derived from an EMBL/GenBank/DDBJ whole genome shotgun (WGS) entry which is preliminary data.</text>
</comment>
<dbReference type="SUPFAM" id="SSF47384">
    <property type="entry name" value="Homodimeric domain of signal transducing histidine kinase"/>
    <property type="match status" value="1"/>
</dbReference>
<evidence type="ECO:0000256" key="11">
    <source>
        <dbReference type="PROSITE-ProRule" id="PRU00169"/>
    </source>
</evidence>
<keyword evidence="10" id="KW-0804">Transcription</keyword>
<dbReference type="InterPro" id="IPR018060">
    <property type="entry name" value="HTH_AraC"/>
</dbReference>
<proteinExistence type="predicted"/>
<dbReference type="CDD" id="cd17574">
    <property type="entry name" value="REC_OmpR"/>
    <property type="match status" value="1"/>
</dbReference>
<dbReference type="InterPro" id="IPR009057">
    <property type="entry name" value="Homeodomain-like_sf"/>
</dbReference>
<organism evidence="15 16">
    <name type="scientific">Candidatus Cryptobacteroides intestinavium</name>
    <dbReference type="NCBI Taxonomy" id="2840766"/>
    <lineage>
        <taxon>Bacteria</taxon>
        <taxon>Pseudomonadati</taxon>
        <taxon>Bacteroidota</taxon>
        <taxon>Bacteroidia</taxon>
        <taxon>Bacteroidales</taxon>
        <taxon>Candidatus Cryptobacteroides</taxon>
    </lineage>
</organism>
<dbReference type="Gene3D" id="2.130.10.10">
    <property type="entry name" value="YVTN repeat-like/Quinoprotein amine dehydrogenase"/>
    <property type="match status" value="2"/>
</dbReference>
<evidence type="ECO:0000259" key="14">
    <source>
        <dbReference type="PROSITE" id="PS50110"/>
    </source>
</evidence>
<dbReference type="SUPFAM" id="SSF101898">
    <property type="entry name" value="NHL repeat"/>
    <property type="match status" value="2"/>
</dbReference>
<dbReference type="Gene3D" id="1.10.10.60">
    <property type="entry name" value="Homeodomain-like"/>
    <property type="match status" value="2"/>
</dbReference>
<dbReference type="FunFam" id="1.10.10.60:FF:000284">
    <property type="entry name" value="Two-component system sensor histidine kinase/response regulator"/>
    <property type="match status" value="1"/>
</dbReference>
<dbReference type="InterPro" id="IPR013783">
    <property type="entry name" value="Ig-like_fold"/>
</dbReference>
<evidence type="ECO:0000256" key="6">
    <source>
        <dbReference type="ARBA" id="ARBA00022777"/>
    </source>
</evidence>
<dbReference type="SUPFAM" id="SSF55874">
    <property type="entry name" value="ATPase domain of HSP90 chaperone/DNA topoisomerase II/histidine kinase"/>
    <property type="match status" value="1"/>
</dbReference>